<dbReference type="PANTHER" id="PTHR43124:SF3">
    <property type="entry name" value="CHLORAMPHENICOL EFFLUX PUMP RV0191"/>
    <property type="match status" value="1"/>
</dbReference>
<feature type="transmembrane region" description="Helical" evidence="6">
    <location>
        <begin position="228"/>
        <end position="247"/>
    </location>
</feature>
<evidence type="ECO:0000256" key="1">
    <source>
        <dbReference type="ARBA" id="ARBA00004651"/>
    </source>
</evidence>
<sequence>MSEFVVMGLLPQIAADLEPELVATAPDAALALTGGLVWGYALGVVVGMVVTPLLLRRLSERRILLVCGAAMLVGTALTAMSPNLTVAILLRFAAALTHASYVGIASSLVGRLLGTTHQGRGAAIVVGGLSIANLLGVPVLTALGSGGNWRTVLVACAVLFAAPVGALWCLRPPEAHPRSGSPSAGRGGPGGRRIWVLAAVVTVIASGCFAVTTFVAPLADRAQGIDGPVPISVLMLLFGIGMNLGNVGGGWSADRSAEATVLLSGAIGIVGAAAVLIPAASGATIGFGVCAIGLSLGLLTPGAQVLYVRTAGGESRLAASLAPGTINLGSFLGAVVGGAGLALAGPAAVGVLAVACIGGATALQMLRVLQDRGARTRAVRSPIR</sequence>
<proteinExistence type="predicted"/>
<dbReference type="PROSITE" id="PS50850">
    <property type="entry name" value="MFS"/>
    <property type="match status" value="1"/>
</dbReference>
<organism evidence="8 9">
    <name type="scientific">Leucobacter rhizosphaerae</name>
    <dbReference type="NCBI Taxonomy" id="2932245"/>
    <lineage>
        <taxon>Bacteria</taxon>
        <taxon>Bacillati</taxon>
        <taxon>Actinomycetota</taxon>
        <taxon>Actinomycetes</taxon>
        <taxon>Micrococcales</taxon>
        <taxon>Microbacteriaceae</taxon>
        <taxon>Leucobacter</taxon>
    </lineage>
</organism>
<evidence type="ECO:0000256" key="5">
    <source>
        <dbReference type="ARBA" id="ARBA00023136"/>
    </source>
</evidence>
<evidence type="ECO:0000256" key="4">
    <source>
        <dbReference type="ARBA" id="ARBA00022989"/>
    </source>
</evidence>
<evidence type="ECO:0000313" key="9">
    <source>
        <dbReference type="Proteomes" id="UP000831775"/>
    </source>
</evidence>
<dbReference type="EMBL" id="CP095043">
    <property type="protein sequence ID" value="UOQ59233.1"/>
    <property type="molecule type" value="Genomic_DNA"/>
</dbReference>
<dbReference type="InterPro" id="IPR011701">
    <property type="entry name" value="MFS"/>
</dbReference>
<evidence type="ECO:0000256" key="3">
    <source>
        <dbReference type="ARBA" id="ARBA00022692"/>
    </source>
</evidence>
<name>A0ABY4FSG2_9MICO</name>
<feature type="transmembrane region" description="Helical" evidence="6">
    <location>
        <begin position="259"/>
        <end position="279"/>
    </location>
</feature>
<feature type="transmembrane region" description="Helical" evidence="6">
    <location>
        <begin position="86"/>
        <end position="109"/>
    </location>
</feature>
<keyword evidence="4 6" id="KW-1133">Transmembrane helix</keyword>
<evidence type="ECO:0000313" key="8">
    <source>
        <dbReference type="EMBL" id="UOQ59233.1"/>
    </source>
</evidence>
<feature type="transmembrane region" description="Helical" evidence="6">
    <location>
        <begin position="62"/>
        <end position="80"/>
    </location>
</feature>
<dbReference type="InterPro" id="IPR050189">
    <property type="entry name" value="MFS_Efflux_Transporters"/>
</dbReference>
<feature type="domain" description="Major facilitator superfamily (MFS) profile" evidence="7">
    <location>
        <begin position="1"/>
        <end position="373"/>
    </location>
</feature>
<comment type="subcellular location">
    <subcellularLocation>
        <location evidence="1">Cell membrane</location>
        <topology evidence="1">Multi-pass membrane protein</topology>
    </subcellularLocation>
</comment>
<keyword evidence="2" id="KW-1003">Cell membrane</keyword>
<reference evidence="8 9" key="1">
    <citation type="submission" date="2022-04" db="EMBL/GenBank/DDBJ databases">
        <title>Leucobacter sp. isolated from rhizosphere of onion.</title>
        <authorList>
            <person name="Won M."/>
            <person name="Lee C.-M."/>
            <person name="Woen H.-Y."/>
            <person name="Kwon S.-W."/>
        </authorList>
    </citation>
    <scope>NUCLEOTIDE SEQUENCE [LARGE SCALE GENOMIC DNA]</scope>
    <source>
        <strain evidence="8 9">H25R-14</strain>
    </source>
</reference>
<accession>A0ABY4FSG2</accession>
<dbReference type="Proteomes" id="UP000831775">
    <property type="component" value="Chromosome"/>
</dbReference>
<dbReference type="Gene3D" id="1.20.1250.20">
    <property type="entry name" value="MFS general substrate transporter like domains"/>
    <property type="match status" value="2"/>
</dbReference>
<feature type="transmembrane region" description="Helical" evidence="6">
    <location>
        <begin position="320"/>
        <end position="341"/>
    </location>
</feature>
<evidence type="ECO:0000256" key="6">
    <source>
        <dbReference type="SAM" id="Phobius"/>
    </source>
</evidence>
<dbReference type="InterPro" id="IPR020846">
    <property type="entry name" value="MFS_dom"/>
</dbReference>
<evidence type="ECO:0000256" key="2">
    <source>
        <dbReference type="ARBA" id="ARBA00022475"/>
    </source>
</evidence>
<dbReference type="SUPFAM" id="SSF103473">
    <property type="entry name" value="MFS general substrate transporter"/>
    <property type="match status" value="1"/>
</dbReference>
<feature type="transmembrane region" description="Helical" evidence="6">
    <location>
        <begin position="37"/>
        <end position="55"/>
    </location>
</feature>
<evidence type="ECO:0000259" key="7">
    <source>
        <dbReference type="PROSITE" id="PS50850"/>
    </source>
</evidence>
<feature type="transmembrane region" description="Helical" evidence="6">
    <location>
        <begin position="121"/>
        <end position="143"/>
    </location>
</feature>
<protein>
    <submittedName>
        <fullName evidence="8">MFS transporter</fullName>
    </submittedName>
</protein>
<dbReference type="InterPro" id="IPR036259">
    <property type="entry name" value="MFS_trans_sf"/>
</dbReference>
<dbReference type="PANTHER" id="PTHR43124">
    <property type="entry name" value="PURINE EFFLUX PUMP PBUE"/>
    <property type="match status" value="1"/>
</dbReference>
<keyword evidence="3 6" id="KW-0812">Transmembrane</keyword>
<dbReference type="Pfam" id="PF07690">
    <property type="entry name" value="MFS_1"/>
    <property type="match status" value="1"/>
</dbReference>
<keyword evidence="5 6" id="KW-0472">Membrane</keyword>
<keyword evidence="9" id="KW-1185">Reference proteome</keyword>
<feature type="transmembrane region" description="Helical" evidence="6">
    <location>
        <begin position="194"/>
        <end position="216"/>
    </location>
</feature>
<gene>
    <name evidence="8" type="ORF">MUN76_09200</name>
</gene>
<feature type="transmembrane region" description="Helical" evidence="6">
    <location>
        <begin position="149"/>
        <end position="170"/>
    </location>
</feature>
<feature type="transmembrane region" description="Helical" evidence="6">
    <location>
        <begin position="347"/>
        <end position="369"/>
    </location>
</feature>
<feature type="transmembrane region" description="Helical" evidence="6">
    <location>
        <begin position="285"/>
        <end position="308"/>
    </location>
</feature>